<name>A0A453IM70_AEGTS</name>
<feature type="compositionally biased region" description="Basic residues" evidence="1">
    <location>
        <begin position="97"/>
        <end position="113"/>
    </location>
</feature>
<protein>
    <submittedName>
        <fullName evidence="2">Uncharacterized protein</fullName>
    </submittedName>
</protein>
<reference evidence="2" key="4">
    <citation type="submission" date="2019-03" db="UniProtKB">
        <authorList>
            <consortium name="EnsemblPlants"/>
        </authorList>
    </citation>
    <scope>IDENTIFICATION</scope>
</reference>
<dbReference type="AlphaFoldDB" id="A0A453IM70"/>
<dbReference type="EnsemblPlants" id="AET4Gv20607700.1">
    <property type="protein sequence ID" value="AET4Gv20607700.1"/>
    <property type="gene ID" value="AET4Gv20607700"/>
</dbReference>
<feature type="compositionally biased region" description="Basic residues" evidence="1">
    <location>
        <begin position="142"/>
        <end position="151"/>
    </location>
</feature>
<evidence type="ECO:0000256" key="1">
    <source>
        <dbReference type="SAM" id="MobiDB-lite"/>
    </source>
</evidence>
<accession>A0A453IM70</accession>
<organism evidence="2 3">
    <name type="scientific">Aegilops tauschii subsp. strangulata</name>
    <name type="common">Goatgrass</name>
    <dbReference type="NCBI Taxonomy" id="200361"/>
    <lineage>
        <taxon>Eukaryota</taxon>
        <taxon>Viridiplantae</taxon>
        <taxon>Streptophyta</taxon>
        <taxon>Embryophyta</taxon>
        <taxon>Tracheophyta</taxon>
        <taxon>Spermatophyta</taxon>
        <taxon>Magnoliopsida</taxon>
        <taxon>Liliopsida</taxon>
        <taxon>Poales</taxon>
        <taxon>Poaceae</taxon>
        <taxon>BOP clade</taxon>
        <taxon>Pooideae</taxon>
        <taxon>Triticodae</taxon>
        <taxon>Triticeae</taxon>
        <taxon>Triticinae</taxon>
        <taxon>Aegilops</taxon>
    </lineage>
</organism>
<reference evidence="2" key="3">
    <citation type="journal article" date="2017" name="Nature">
        <title>Genome sequence of the progenitor of the wheat D genome Aegilops tauschii.</title>
        <authorList>
            <person name="Luo M.C."/>
            <person name="Gu Y.Q."/>
            <person name="Puiu D."/>
            <person name="Wang H."/>
            <person name="Twardziok S.O."/>
            <person name="Deal K.R."/>
            <person name="Huo N."/>
            <person name="Zhu T."/>
            <person name="Wang L."/>
            <person name="Wang Y."/>
            <person name="McGuire P.E."/>
            <person name="Liu S."/>
            <person name="Long H."/>
            <person name="Ramasamy R.K."/>
            <person name="Rodriguez J.C."/>
            <person name="Van S.L."/>
            <person name="Yuan L."/>
            <person name="Wang Z."/>
            <person name="Xia Z."/>
            <person name="Xiao L."/>
            <person name="Anderson O.D."/>
            <person name="Ouyang S."/>
            <person name="Liang Y."/>
            <person name="Zimin A.V."/>
            <person name="Pertea G."/>
            <person name="Qi P."/>
            <person name="Bennetzen J.L."/>
            <person name="Dai X."/>
            <person name="Dawson M.W."/>
            <person name="Muller H.G."/>
            <person name="Kugler K."/>
            <person name="Rivarola-Duarte L."/>
            <person name="Spannagl M."/>
            <person name="Mayer K.F.X."/>
            <person name="Lu F.H."/>
            <person name="Bevan M.W."/>
            <person name="Leroy P."/>
            <person name="Li P."/>
            <person name="You F.M."/>
            <person name="Sun Q."/>
            <person name="Liu Z."/>
            <person name="Lyons E."/>
            <person name="Wicker T."/>
            <person name="Salzberg S.L."/>
            <person name="Devos K.M."/>
            <person name="Dvorak J."/>
        </authorList>
    </citation>
    <scope>NUCLEOTIDE SEQUENCE [LARGE SCALE GENOMIC DNA]</scope>
    <source>
        <strain evidence="2">cv. AL8/78</strain>
    </source>
</reference>
<reference evidence="3" key="2">
    <citation type="journal article" date="2017" name="Nat. Plants">
        <title>The Aegilops tauschii genome reveals multiple impacts of transposons.</title>
        <authorList>
            <person name="Zhao G."/>
            <person name="Zou C."/>
            <person name="Li K."/>
            <person name="Wang K."/>
            <person name="Li T."/>
            <person name="Gao L."/>
            <person name="Zhang X."/>
            <person name="Wang H."/>
            <person name="Yang Z."/>
            <person name="Liu X."/>
            <person name="Jiang W."/>
            <person name="Mao L."/>
            <person name="Kong X."/>
            <person name="Jiao Y."/>
            <person name="Jia J."/>
        </authorList>
    </citation>
    <scope>NUCLEOTIDE SEQUENCE [LARGE SCALE GENOMIC DNA]</scope>
    <source>
        <strain evidence="3">cv. AL8/78</strain>
    </source>
</reference>
<reference evidence="2" key="5">
    <citation type="journal article" date="2021" name="G3 (Bethesda)">
        <title>Aegilops tauschii genome assembly Aet v5.0 features greater sequence contiguity and improved annotation.</title>
        <authorList>
            <person name="Wang L."/>
            <person name="Zhu T."/>
            <person name="Rodriguez J.C."/>
            <person name="Deal K.R."/>
            <person name="Dubcovsky J."/>
            <person name="McGuire P.E."/>
            <person name="Lux T."/>
            <person name="Spannagl M."/>
            <person name="Mayer K.F.X."/>
            <person name="Baldrich P."/>
            <person name="Meyers B.C."/>
            <person name="Huo N."/>
            <person name="Gu Y.Q."/>
            <person name="Zhou H."/>
            <person name="Devos K.M."/>
            <person name="Bennetzen J.L."/>
            <person name="Unver T."/>
            <person name="Budak H."/>
            <person name="Gulick P.J."/>
            <person name="Galiba G."/>
            <person name="Kalapos B."/>
            <person name="Nelson D.R."/>
            <person name="Li P."/>
            <person name="You F.M."/>
            <person name="Luo M.C."/>
            <person name="Dvorak J."/>
        </authorList>
    </citation>
    <scope>NUCLEOTIDE SEQUENCE [LARGE SCALE GENOMIC DNA]</scope>
    <source>
        <strain evidence="2">cv. AL8/78</strain>
    </source>
</reference>
<evidence type="ECO:0000313" key="2">
    <source>
        <dbReference type="EnsemblPlants" id="AET4Gv20607700.1"/>
    </source>
</evidence>
<feature type="compositionally biased region" description="Low complexity" evidence="1">
    <location>
        <begin position="152"/>
        <end position="161"/>
    </location>
</feature>
<evidence type="ECO:0000313" key="3">
    <source>
        <dbReference type="Proteomes" id="UP000015105"/>
    </source>
</evidence>
<feature type="region of interest" description="Disordered" evidence="1">
    <location>
        <begin position="1"/>
        <end position="226"/>
    </location>
</feature>
<feature type="compositionally biased region" description="Low complexity" evidence="1">
    <location>
        <begin position="16"/>
        <end position="30"/>
    </location>
</feature>
<feature type="compositionally biased region" description="Low complexity" evidence="1">
    <location>
        <begin position="168"/>
        <end position="193"/>
    </location>
</feature>
<proteinExistence type="predicted"/>
<keyword evidence="3" id="KW-1185">Reference proteome</keyword>
<dbReference type="Gramene" id="AET4Gv20607700.1">
    <property type="protein sequence ID" value="AET4Gv20607700.1"/>
    <property type="gene ID" value="AET4Gv20607700"/>
</dbReference>
<reference evidence="3" key="1">
    <citation type="journal article" date="2014" name="Science">
        <title>Ancient hybridizations among the ancestral genomes of bread wheat.</title>
        <authorList>
            <consortium name="International Wheat Genome Sequencing Consortium,"/>
            <person name="Marcussen T."/>
            <person name="Sandve S.R."/>
            <person name="Heier L."/>
            <person name="Spannagl M."/>
            <person name="Pfeifer M."/>
            <person name="Jakobsen K.S."/>
            <person name="Wulff B.B."/>
            <person name="Steuernagel B."/>
            <person name="Mayer K.F."/>
            <person name="Olsen O.A."/>
        </authorList>
    </citation>
    <scope>NUCLEOTIDE SEQUENCE [LARGE SCALE GENOMIC DNA]</scope>
    <source>
        <strain evidence="3">cv. AL8/78</strain>
    </source>
</reference>
<dbReference type="Proteomes" id="UP000015105">
    <property type="component" value="Chromosome 4D"/>
</dbReference>
<sequence>MARRSNQAAYKRSDARNPAAADPPNRRGAGVTNGSLHSQRTEPPRRRRPPLEPQPGRASGPTRVAHQKTPDSAGTHRHHRHQAVVAPIPLLSAAATRRPRPSGRAARSPHRRSPNAPDPPPRLGPARSTNGRAVSHATTTQRRQRARRRRAAAPGAHAAPQPERRARAAPLRAGEPEGLAAAGPGELCPARPSGGDRRGGGRRGTQGRPHRKSSPPPRGGGAGGRG</sequence>